<dbReference type="PANTHER" id="PTHR20772:SF4">
    <property type="entry name" value="HYPOTHETICAL AMINO ACID TRANSPORTER (EUROFUNG)"/>
    <property type="match status" value="1"/>
</dbReference>
<dbReference type="PANTHER" id="PTHR20772">
    <property type="entry name" value="PROTEIN FMP42"/>
    <property type="match status" value="1"/>
</dbReference>
<feature type="region of interest" description="Disordered" evidence="2">
    <location>
        <begin position="584"/>
        <end position="652"/>
    </location>
</feature>
<dbReference type="GO" id="GO:0000329">
    <property type="term" value="C:fungal-type vacuole membrane"/>
    <property type="evidence" value="ECO:0007669"/>
    <property type="project" value="TreeGrafter"/>
</dbReference>
<dbReference type="GeneID" id="25276568"/>
<dbReference type="InterPro" id="IPR052599">
    <property type="entry name" value="SLC43A_AATransporter"/>
</dbReference>
<evidence type="ECO:0000313" key="5">
    <source>
        <dbReference type="Proteomes" id="UP000027920"/>
    </source>
</evidence>
<comment type="caution">
    <text evidence="4">The sequence shown here is derived from an EMBL/GenBank/DDBJ whole genome shotgun (WGS) entry which is preliminary data.</text>
</comment>
<feature type="transmembrane region" description="Helical" evidence="3">
    <location>
        <begin position="208"/>
        <end position="231"/>
    </location>
</feature>
<feature type="transmembrane region" description="Helical" evidence="3">
    <location>
        <begin position="243"/>
        <end position="261"/>
    </location>
</feature>
<feature type="compositionally biased region" description="Low complexity" evidence="2">
    <location>
        <begin position="584"/>
        <end position="598"/>
    </location>
</feature>
<dbReference type="Proteomes" id="UP000027920">
    <property type="component" value="Unassembled WGS sequence"/>
</dbReference>
<dbReference type="EMBL" id="AMGV01000001">
    <property type="protein sequence ID" value="KEF63644.1"/>
    <property type="molecule type" value="Genomic_DNA"/>
</dbReference>
<dbReference type="Pfam" id="PF07690">
    <property type="entry name" value="MFS_1"/>
    <property type="match status" value="1"/>
</dbReference>
<accession>A0A072PU63</accession>
<feature type="compositionally biased region" description="Polar residues" evidence="2">
    <location>
        <begin position="603"/>
        <end position="615"/>
    </location>
</feature>
<comment type="subcellular location">
    <subcellularLocation>
        <location evidence="1">Membrane</location>
        <topology evidence="1">Multi-pass membrane protein</topology>
    </subcellularLocation>
</comment>
<feature type="transmembrane region" description="Helical" evidence="3">
    <location>
        <begin position="509"/>
        <end position="531"/>
    </location>
</feature>
<protein>
    <recommendedName>
        <fullName evidence="6">Major facilitator superfamily (MFS) profile domain-containing protein</fullName>
    </recommendedName>
</protein>
<keyword evidence="3" id="KW-0812">Transmembrane</keyword>
<feature type="transmembrane region" description="Helical" evidence="3">
    <location>
        <begin position="430"/>
        <end position="448"/>
    </location>
</feature>
<dbReference type="InterPro" id="IPR036259">
    <property type="entry name" value="MFS_trans_sf"/>
</dbReference>
<dbReference type="GO" id="GO:0022857">
    <property type="term" value="F:transmembrane transporter activity"/>
    <property type="evidence" value="ECO:0007669"/>
    <property type="project" value="InterPro"/>
</dbReference>
<reference evidence="4 5" key="1">
    <citation type="submission" date="2013-03" db="EMBL/GenBank/DDBJ databases">
        <title>The Genome Sequence of Exophiala aquamarina CBS 119918.</title>
        <authorList>
            <consortium name="The Broad Institute Genomics Platform"/>
            <person name="Cuomo C."/>
            <person name="de Hoog S."/>
            <person name="Gorbushina A."/>
            <person name="Walker B."/>
            <person name="Young S.K."/>
            <person name="Zeng Q."/>
            <person name="Gargeya S."/>
            <person name="Fitzgerald M."/>
            <person name="Haas B."/>
            <person name="Abouelleil A."/>
            <person name="Allen A.W."/>
            <person name="Alvarado L."/>
            <person name="Arachchi H.M."/>
            <person name="Berlin A.M."/>
            <person name="Chapman S.B."/>
            <person name="Gainer-Dewar J."/>
            <person name="Goldberg J."/>
            <person name="Griggs A."/>
            <person name="Gujja S."/>
            <person name="Hansen M."/>
            <person name="Howarth C."/>
            <person name="Imamovic A."/>
            <person name="Ireland A."/>
            <person name="Larimer J."/>
            <person name="McCowan C."/>
            <person name="Murphy C."/>
            <person name="Pearson M."/>
            <person name="Poon T.W."/>
            <person name="Priest M."/>
            <person name="Roberts A."/>
            <person name="Saif S."/>
            <person name="Shea T."/>
            <person name="Sisk P."/>
            <person name="Sykes S."/>
            <person name="Wortman J."/>
            <person name="Nusbaum C."/>
            <person name="Birren B."/>
        </authorList>
    </citation>
    <scope>NUCLEOTIDE SEQUENCE [LARGE SCALE GENOMIC DNA]</scope>
    <source>
        <strain evidence="4 5">CBS 119918</strain>
    </source>
</reference>
<dbReference type="AlphaFoldDB" id="A0A072PU63"/>
<feature type="transmembrane region" description="Helical" evidence="3">
    <location>
        <begin position="123"/>
        <end position="143"/>
    </location>
</feature>
<dbReference type="InterPro" id="IPR011701">
    <property type="entry name" value="MFS"/>
</dbReference>
<dbReference type="Gene3D" id="1.20.1250.20">
    <property type="entry name" value="MFS general substrate transporter like domains"/>
    <property type="match status" value="1"/>
</dbReference>
<dbReference type="HOGENOM" id="CLU_014401_1_1_1"/>
<dbReference type="OrthoDB" id="330047at2759"/>
<keyword evidence="3" id="KW-1133">Transmembrane helix</keyword>
<feature type="transmembrane region" description="Helical" evidence="3">
    <location>
        <begin position="551"/>
        <end position="572"/>
    </location>
</feature>
<organism evidence="4 5">
    <name type="scientific">Exophiala aquamarina CBS 119918</name>
    <dbReference type="NCBI Taxonomy" id="1182545"/>
    <lineage>
        <taxon>Eukaryota</taxon>
        <taxon>Fungi</taxon>
        <taxon>Dikarya</taxon>
        <taxon>Ascomycota</taxon>
        <taxon>Pezizomycotina</taxon>
        <taxon>Eurotiomycetes</taxon>
        <taxon>Chaetothyriomycetidae</taxon>
        <taxon>Chaetothyriales</taxon>
        <taxon>Herpotrichiellaceae</taxon>
        <taxon>Exophiala</taxon>
    </lineage>
</organism>
<evidence type="ECO:0008006" key="6">
    <source>
        <dbReference type="Google" id="ProtNLM"/>
    </source>
</evidence>
<dbReference type="SUPFAM" id="SSF103473">
    <property type="entry name" value="MFS general substrate transporter"/>
    <property type="match status" value="1"/>
</dbReference>
<feature type="transmembrane region" description="Helical" evidence="3">
    <location>
        <begin position="403"/>
        <end position="423"/>
    </location>
</feature>
<proteinExistence type="predicted"/>
<feature type="compositionally biased region" description="Polar residues" evidence="2">
    <location>
        <begin position="641"/>
        <end position="652"/>
    </location>
</feature>
<evidence type="ECO:0000256" key="1">
    <source>
        <dbReference type="ARBA" id="ARBA00004141"/>
    </source>
</evidence>
<feature type="transmembrane region" description="Helical" evidence="3">
    <location>
        <begin position="65"/>
        <end position="85"/>
    </location>
</feature>
<feature type="transmembrane region" description="Helical" evidence="3">
    <location>
        <begin position="176"/>
        <end position="196"/>
    </location>
</feature>
<dbReference type="RefSeq" id="XP_013266234.1">
    <property type="nucleotide sequence ID" value="XM_013410780.1"/>
</dbReference>
<dbReference type="STRING" id="1182545.A0A072PU63"/>
<feature type="transmembrane region" description="Helical" evidence="3">
    <location>
        <begin position="361"/>
        <end position="383"/>
    </location>
</feature>
<keyword evidence="5" id="KW-1185">Reference proteome</keyword>
<evidence type="ECO:0000256" key="2">
    <source>
        <dbReference type="SAM" id="MobiDB-lite"/>
    </source>
</evidence>
<keyword evidence="3" id="KW-0472">Membrane</keyword>
<sequence>MSLAQHVSSVEGVDQEYDDNSELPRLERFPSLSLSYDPLPVTAHDAAEKLETHQAAYEVSQVQRIVQIVIGIVTCVTASGIVFGFDALKTILAQEKVYREYCSDEELRQGVRLCYLQDQRLNLTFVIASVTTNISALLVGGILDRYGPRVCGIISSALLALGSLSMAFAADLPFDAYMAGSFLLALGGTFSFVPSFHLSNAFPRFQGLILALITGAFDASASVFLVFRIWYQSSGGNFSLRRFFLLFLVVPVFISVTQLLIMPRHSYETRAELTTKVELASDPTQDLHDSDDEFDSAAELMRVRSERAVRRRQSIASITELLGDQTERKAYEKKEGVRHSTSGVWGVMHGVPALQQIMSPWFILITMFTVLQMMRFNFFISTIWSQYVFMLDSAEEATKLIEFFDVALPVGGVVTVPFIGVLLDNSSTVSVLNLLVLLSTVIGILGAVPTRWAAYANVCLFCVFRPLYYSAMSGPPLGPSPEISHLHLPLPPADAHRASPMNSDYAAKVFGYATFGTVYGTIICLSGLFTFLQSALQALLHNTFEDDPEPINLGLATAGLVLGMSLVMYVDIQGRAIQREKALAGGRAPGSAPAATAGDETRWTNSLGSPASSPSKRGAASDDPERQALLPPRPLRHAISSDLSTVQERAEP</sequence>
<gene>
    <name evidence="4" type="ORF">A1O9_01622</name>
</gene>
<evidence type="ECO:0000313" key="4">
    <source>
        <dbReference type="EMBL" id="KEF63644.1"/>
    </source>
</evidence>
<name>A0A072PU63_9EURO</name>
<evidence type="ECO:0000256" key="3">
    <source>
        <dbReference type="SAM" id="Phobius"/>
    </source>
</evidence>
<dbReference type="VEuPathDB" id="FungiDB:A1O9_01622"/>
<feature type="transmembrane region" description="Helical" evidence="3">
    <location>
        <begin position="150"/>
        <end position="170"/>
    </location>
</feature>